<keyword evidence="9" id="KW-1185">Reference proteome</keyword>
<feature type="transmembrane region" description="Helical" evidence="6">
    <location>
        <begin position="304"/>
        <end position="329"/>
    </location>
</feature>
<dbReference type="InterPro" id="IPR000731">
    <property type="entry name" value="SSD"/>
</dbReference>
<feature type="transmembrane region" description="Helical" evidence="6">
    <location>
        <begin position="557"/>
        <end position="578"/>
    </location>
</feature>
<feature type="transmembrane region" description="Helical" evidence="6">
    <location>
        <begin position="270"/>
        <end position="298"/>
    </location>
</feature>
<evidence type="ECO:0000313" key="8">
    <source>
        <dbReference type="EMBL" id="MBM7470739.1"/>
    </source>
</evidence>
<feature type="transmembrane region" description="Helical" evidence="6">
    <location>
        <begin position="12"/>
        <end position="32"/>
    </location>
</feature>
<evidence type="ECO:0000256" key="5">
    <source>
        <dbReference type="ARBA" id="ARBA00023136"/>
    </source>
</evidence>
<comment type="caution">
    <text evidence="8">The sequence shown here is derived from an EMBL/GenBank/DDBJ whole genome shotgun (WGS) entry which is preliminary data.</text>
</comment>
<evidence type="ECO:0000256" key="4">
    <source>
        <dbReference type="ARBA" id="ARBA00022989"/>
    </source>
</evidence>
<sequence>MATLLYKIGGFAARRHFVVIGIWVLLVTAALLGSKVFDGQMAQSVEIPGTQSQTAIDMLQSRFPAASGASAKVIFLAPEGGDIHADQAQIEAAVTALTALDDVAAVSDPFVAANSAQIAANNSMAYVAVQYSVPQSELTQEQENAVRAIGQAQATDGVTVAFSGLVPVPAAADNSQEAVGLLVAFIILAITIGSLLAAGMPLVTAGIGVVISTSAITIFAKFVTISSTAPVLASMLGLAVGIDYALFIVSRHRSQLAAGVKPRESIALAISTAGSAVVFAALTVIIALIGLSVVQIPFLSVMGIGAAVGVLLALVVSVTLLPAILSLFGRRLIPKPGSRAFKREAATHDTAGATPTLGRRWVTLVTKKPLITLISTALLLLVVAVPALGMKLTIPDAGYDPEGSEARVAYDLLTEGYGPGFNGPLLVTADISKTTDVLGALKALESEFTGLADVAAVSQAGPNAAFDMAVISITPSSSPDSDATKNLVNTLRAGAPAFEKANGFTYMVTGQTAVSIDISNRLGDALGPFALVVVGLCLVLLTMVFRSIAVPITATLGFLLSVSASLGIITAIFNWGWLAGPIGVQKVGPVISFMPILVMAVLFGLAMDYQVFLVSRMREEFTKTGRAFISVIDGFSASARVVTAAALIMFSVFASFVPGGGAVLQPLAGALAIGVLIDAFLVRMTLIPAVMALLGDKAWYLPKWLQRIVPDVDLEGEKVHALLAARSWRPEPELVAPAVAAPGLPTTPAEAIAAAGAPTHEEAAVADVPAAASSEVDARPAAALPLDASAPEPGLTLSIAAGGLLLDGVEPFDLRIGAGDILIVGGTRHDSVALLAAVTGRHAASGFLTVLGHAQPFEASALRREAVLVLATELDDSTLTLAEYLSTQVGLVARRLHRAHRRAKAVGILGQLEAVHPEQFAEVSAHTPVGELSTYARTCIDVAVGLAAERPLLAIDLSTLGHPLALDLIESVSTLAPAGTTLVFAVSPFVDGDALSLDDVGYGNALIARERAPEVFAPSVFGLELASRTIMRLELHPSARKVLA</sequence>
<proteinExistence type="predicted"/>
<reference evidence="8 9" key="1">
    <citation type="submission" date="2021-01" db="EMBL/GenBank/DDBJ databases">
        <title>Sequencing the genomes of 1000 actinobacteria strains.</title>
        <authorList>
            <person name="Klenk H.-P."/>
        </authorList>
    </citation>
    <scope>NUCLEOTIDE SEQUENCE [LARGE SCALE GENOMIC DNA]</scope>
    <source>
        <strain evidence="8 9">DSM 13057</strain>
    </source>
</reference>
<keyword evidence="4 6" id="KW-1133">Transmembrane helix</keyword>
<feature type="domain" description="SSD" evidence="7">
    <location>
        <begin position="180"/>
        <end position="327"/>
    </location>
</feature>
<keyword evidence="2" id="KW-1003">Cell membrane</keyword>
<feature type="transmembrane region" description="Helical" evidence="6">
    <location>
        <begin position="178"/>
        <end position="198"/>
    </location>
</feature>
<dbReference type="PANTHER" id="PTHR33406:SF13">
    <property type="entry name" value="MEMBRANE PROTEIN YDFJ"/>
    <property type="match status" value="1"/>
</dbReference>
<dbReference type="PROSITE" id="PS50156">
    <property type="entry name" value="SSD"/>
    <property type="match status" value="1"/>
</dbReference>
<dbReference type="InterPro" id="IPR050545">
    <property type="entry name" value="Mycobact_MmpL"/>
</dbReference>
<name>A0ABS2L128_9MICO</name>
<feature type="transmembrane region" description="Helical" evidence="6">
    <location>
        <begin position="669"/>
        <end position="694"/>
    </location>
</feature>
<dbReference type="InterPro" id="IPR004869">
    <property type="entry name" value="MMPL_dom"/>
</dbReference>
<dbReference type="SUPFAM" id="SSF82866">
    <property type="entry name" value="Multidrug efflux transporter AcrB transmembrane domain"/>
    <property type="match status" value="2"/>
</dbReference>
<dbReference type="EMBL" id="JAFBBU010000001">
    <property type="protein sequence ID" value="MBM7470739.1"/>
    <property type="molecule type" value="Genomic_DNA"/>
</dbReference>
<accession>A0ABS2L128</accession>
<evidence type="ECO:0000256" key="2">
    <source>
        <dbReference type="ARBA" id="ARBA00022475"/>
    </source>
</evidence>
<gene>
    <name evidence="8" type="ORF">JOE66_000373</name>
</gene>
<evidence type="ECO:0000259" key="7">
    <source>
        <dbReference type="PROSITE" id="PS50156"/>
    </source>
</evidence>
<evidence type="ECO:0000313" key="9">
    <source>
        <dbReference type="Proteomes" id="UP000776164"/>
    </source>
</evidence>
<keyword evidence="5 6" id="KW-0472">Membrane</keyword>
<dbReference type="PANTHER" id="PTHR33406">
    <property type="entry name" value="MEMBRANE PROTEIN MJ1562-RELATED"/>
    <property type="match status" value="1"/>
</dbReference>
<feature type="transmembrane region" description="Helical" evidence="6">
    <location>
        <begin position="525"/>
        <end position="545"/>
    </location>
</feature>
<comment type="subcellular location">
    <subcellularLocation>
        <location evidence="1">Cell membrane</location>
        <topology evidence="1">Multi-pass membrane protein</topology>
    </subcellularLocation>
</comment>
<evidence type="ECO:0000256" key="1">
    <source>
        <dbReference type="ARBA" id="ARBA00004651"/>
    </source>
</evidence>
<feature type="transmembrane region" description="Helical" evidence="6">
    <location>
        <begin position="231"/>
        <end position="249"/>
    </location>
</feature>
<organism evidence="8 9">
    <name type="scientific">Subtercola frigoramans</name>
    <dbReference type="NCBI Taxonomy" id="120298"/>
    <lineage>
        <taxon>Bacteria</taxon>
        <taxon>Bacillati</taxon>
        <taxon>Actinomycetota</taxon>
        <taxon>Actinomycetes</taxon>
        <taxon>Micrococcales</taxon>
        <taxon>Microbacteriaceae</taxon>
        <taxon>Subtercola</taxon>
    </lineage>
</organism>
<feature type="transmembrane region" description="Helical" evidence="6">
    <location>
        <begin position="590"/>
        <end position="614"/>
    </location>
</feature>
<feature type="transmembrane region" description="Helical" evidence="6">
    <location>
        <begin position="635"/>
        <end position="657"/>
    </location>
</feature>
<keyword evidence="3 6" id="KW-0812">Transmembrane</keyword>
<dbReference type="Proteomes" id="UP000776164">
    <property type="component" value="Unassembled WGS sequence"/>
</dbReference>
<evidence type="ECO:0000256" key="3">
    <source>
        <dbReference type="ARBA" id="ARBA00022692"/>
    </source>
</evidence>
<evidence type="ECO:0000256" key="6">
    <source>
        <dbReference type="SAM" id="Phobius"/>
    </source>
</evidence>
<dbReference type="Gene3D" id="1.20.1640.10">
    <property type="entry name" value="Multidrug efflux transporter AcrB transmembrane domain"/>
    <property type="match status" value="2"/>
</dbReference>
<protein>
    <submittedName>
        <fullName evidence="8">RND superfamily putative drug exporter</fullName>
    </submittedName>
</protein>
<dbReference type="Pfam" id="PF03176">
    <property type="entry name" value="MMPL"/>
    <property type="match status" value="2"/>
</dbReference>
<dbReference type="RefSeq" id="WP_205106446.1">
    <property type="nucleotide sequence ID" value="NZ_BAAAHT010000018.1"/>
</dbReference>
<feature type="transmembrane region" description="Helical" evidence="6">
    <location>
        <begin position="370"/>
        <end position="389"/>
    </location>
</feature>